<dbReference type="GO" id="GO:0006397">
    <property type="term" value="P:mRNA processing"/>
    <property type="evidence" value="ECO:0007669"/>
    <property type="project" value="UniProtKB-KW"/>
</dbReference>
<dbReference type="InterPro" id="IPR011989">
    <property type="entry name" value="ARM-like"/>
</dbReference>
<dbReference type="GO" id="GO:0005847">
    <property type="term" value="C:mRNA cleavage and polyadenylation specificity factor complex"/>
    <property type="evidence" value="ECO:0007669"/>
    <property type="project" value="TreeGrafter"/>
</dbReference>
<dbReference type="WBParaSite" id="L893_g17963.t1">
    <property type="protein sequence ID" value="L893_g17963.t1"/>
    <property type="gene ID" value="L893_g17963"/>
</dbReference>
<evidence type="ECO:0000256" key="4">
    <source>
        <dbReference type="SAM" id="MobiDB-lite"/>
    </source>
</evidence>
<dbReference type="AlphaFoldDB" id="A0A1I7YMY2"/>
<evidence type="ECO:0000256" key="2">
    <source>
        <dbReference type="ARBA" id="ARBA00022664"/>
    </source>
</evidence>
<evidence type="ECO:0000313" key="8">
    <source>
        <dbReference type="WBParaSite" id="L893_g17963.t1"/>
    </source>
</evidence>
<dbReference type="SUPFAM" id="SSF48371">
    <property type="entry name" value="ARM repeat"/>
    <property type="match status" value="1"/>
</dbReference>
<evidence type="ECO:0000256" key="1">
    <source>
        <dbReference type="ARBA" id="ARBA00004123"/>
    </source>
</evidence>
<dbReference type="Gene3D" id="1.25.10.10">
    <property type="entry name" value="Leucine-rich Repeat Variant"/>
    <property type="match status" value="1"/>
</dbReference>
<feature type="compositionally biased region" description="Polar residues" evidence="4">
    <location>
        <begin position="406"/>
        <end position="417"/>
    </location>
</feature>
<keyword evidence="2" id="KW-0507">mRNA processing</keyword>
<dbReference type="Proteomes" id="UP000095287">
    <property type="component" value="Unplaced"/>
</dbReference>
<dbReference type="InterPro" id="IPR022075">
    <property type="entry name" value="Symplekin_C"/>
</dbReference>
<evidence type="ECO:0000259" key="6">
    <source>
        <dbReference type="Pfam" id="PF12295"/>
    </source>
</evidence>
<dbReference type="PANTHER" id="PTHR15245">
    <property type="entry name" value="SYMPLEKIN-RELATED"/>
    <property type="match status" value="1"/>
</dbReference>
<dbReference type="InterPro" id="IPR021850">
    <property type="entry name" value="Symplekin/Pta1"/>
</dbReference>
<dbReference type="PANTHER" id="PTHR15245:SF20">
    <property type="entry name" value="SYMPLEKIN"/>
    <property type="match status" value="1"/>
</dbReference>
<reference evidence="8" key="1">
    <citation type="submission" date="2016-11" db="UniProtKB">
        <authorList>
            <consortium name="WormBaseParasite"/>
        </authorList>
    </citation>
    <scope>IDENTIFICATION</scope>
</reference>
<comment type="subcellular location">
    <subcellularLocation>
        <location evidence="1">Nucleus</location>
    </subcellularLocation>
</comment>
<dbReference type="Pfam" id="PF12295">
    <property type="entry name" value="Symplekin_C"/>
    <property type="match status" value="1"/>
</dbReference>
<sequence>MEILFLVESLALNSSSSYFRVAKPYACPFKSTMDDIQVTSNTSATPTEIRAQLDEAENASLPFQQRELHLRRAEQMILGSGPGSSLLDNFFDEVLRFMDYGHQDPRFQLFVVSFIEKACRQDCEMLEKAANTLRTTFDSPHTAVSVRKKIICTLAQIYPFIFSWAASHKNDMSAQSTWTVMEVLKNRILQCTDSENQGVCTMALRFLQTVILSQSAQTSLSEPPRNKALVMSLDKLSRDHRFISYRKLDTEAGHDFNNLTSRMSSAHIPSLNLLTCIGCVAEIARQRPEYMQKVISALEQLQFNLPPTLSTSQVKSVRKEMKMHLLRILKHPASAQFHQVLTTLLTDVGASPNEISRALPNGSGSKRPMTRPSSSGNIPQSSGFESSAKRVKPAPMDDDDYGDEMPSSSTTVSTEGSNAKAIDITARFIYERLSSKVVTNLVLIGLVTLPDEMPPAFASSYTPISAAGTEGQKHHLARIMATQFTSAKVGPGFEELKKEQKEQFFARQQARDSGAVIPPTPQHIAATMTPQVDVTATKTAPKFAVPQSTMQKSTPKSKILFNLITTVQDLSDEEAKKLMKQAFDRIMSNERRAIQGGEGIAHQMILVRIVTRLASPTIQEFEKMLRDFILADQRARTEIALLWIAELYAQYKGYSLVFDAAQDHGKFTQEELLTRYDIVVTDILSALYEGGHHKELLFHKILLEAPLVTEAMLKWLRIACIDEVFGSFGMTTLRELIMTRSRQRDELLRLLFSFSYSQNQELRLQSIETAKELYMIKYIRDDVTRFAAEMANLCSEPSTPLAIVQSYFGDEYAEKLQAEGRTEPWTEPLIKSAWCLFLALMPLEHSLITTLAEVYAKAANSVKKVVLKSVETASKSIGMTSPELLDMIENCPVGTESLVARIVNLLTERSDPTPEIVSRMMDLYTKRKTDVRSLIPVITRLSKDELFELLPKFVLSPSVQRSMPVVFSKYLTAKNVDTDEVVVPPLELLMKIHRLETTSEKERRLLASNINVLLQSKLVTKENIANAIEALLDDKPLKRILFDSILAVYKNPTMSNLRGFLANVVSRIVSAKLWSDTSECDWHFFVGFARTVSNAACAAVLTGFTAEELNEYLNCDSRDTLILELRDYHHNLSRNQKRFVHEGVLECIQSEAERIEKNGGENVS</sequence>
<evidence type="ECO:0000256" key="3">
    <source>
        <dbReference type="ARBA" id="ARBA00023242"/>
    </source>
</evidence>
<feature type="domain" description="Symplekin/Pta1 N-terminal" evidence="5">
    <location>
        <begin position="144"/>
        <end position="359"/>
    </location>
</feature>
<feature type="region of interest" description="Disordered" evidence="4">
    <location>
        <begin position="355"/>
        <end position="417"/>
    </location>
</feature>
<dbReference type="InterPro" id="IPR016024">
    <property type="entry name" value="ARM-type_fold"/>
</dbReference>
<organism evidence="7 8">
    <name type="scientific">Steinernema glaseri</name>
    <dbReference type="NCBI Taxonomy" id="37863"/>
    <lineage>
        <taxon>Eukaryota</taxon>
        <taxon>Metazoa</taxon>
        <taxon>Ecdysozoa</taxon>
        <taxon>Nematoda</taxon>
        <taxon>Chromadorea</taxon>
        <taxon>Rhabditida</taxon>
        <taxon>Tylenchina</taxon>
        <taxon>Panagrolaimomorpha</taxon>
        <taxon>Strongyloidoidea</taxon>
        <taxon>Steinernematidae</taxon>
        <taxon>Steinernema</taxon>
    </lineage>
</organism>
<feature type="domain" description="Symplekin C-terminal" evidence="6">
    <location>
        <begin position="930"/>
        <end position="1113"/>
    </location>
</feature>
<name>A0A1I7YMY2_9BILA</name>
<dbReference type="Pfam" id="PF11935">
    <property type="entry name" value="SYMPK_PTA1_N"/>
    <property type="match status" value="1"/>
</dbReference>
<keyword evidence="3" id="KW-0539">Nucleus</keyword>
<feature type="compositionally biased region" description="Polar residues" evidence="4">
    <location>
        <begin position="371"/>
        <end position="385"/>
    </location>
</feature>
<evidence type="ECO:0000313" key="7">
    <source>
        <dbReference type="Proteomes" id="UP000095287"/>
    </source>
</evidence>
<keyword evidence="7" id="KW-1185">Reference proteome</keyword>
<evidence type="ECO:0000259" key="5">
    <source>
        <dbReference type="Pfam" id="PF11935"/>
    </source>
</evidence>
<protein>
    <submittedName>
        <fullName evidence="8">DUF3453 domain-containing protein</fullName>
    </submittedName>
</protein>
<proteinExistence type="predicted"/>
<dbReference type="InterPro" id="IPR032460">
    <property type="entry name" value="Symplekin/Pta1_N"/>
</dbReference>
<accession>A0A1I7YMY2</accession>